<feature type="transmembrane region" description="Helical" evidence="8">
    <location>
        <begin position="389"/>
        <end position="409"/>
    </location>
</feature>
<evidence type="ECO:0000313" key="10">
    <source>
        <dbReference type="EMBL" id="STY17624.1"/>
    </source>
</evidence>
<dbReference type="SUPFAM" id="SSF81340">
    <property type="entry name" value="Clc chloride channel"/>
    <property type="match status" value="1"/>
</dbReference>
<feature type="transmembrane region" description="Helical" evidence="8">
    <location>
        <begin position="323"/>
        <end position="344"/>
    </location>
</feature>
<feature type="transmembrane region" description="Helical" evidence="8">
    <location>
        <begin position="53"/>
        <end position="74"/>
    </location>
</feature>
<dbReference type="EMBL" id="UGOW01000001">
    <property type="protein sequence ID" value="STY17624.1"/>
    <property type="molecule type" value="Genomic_DNA"/>
</dbReference>
<feature type="transmembrane region" description="Helical" evidence="8">
    <location>
        <begin position="7"/>
        <end position="33"/>
    </location>
</feature>
<keyword evidence="2" id="KW-0813">Transport</keyword>
<reference evidence="9 11" key="1">
    <citation type="submission" date="2015-11" db="EMBL/GenBank/DDBJ databases">
        <title>Genomic analysis of 38 Legionella species identifies large and diverse effector repertoires.</title>
        <authorList>
            <person name="Burstein D."/>
            <person name="Amaro F."/>
            <person name="Zusman T."/>
            <person name="Lifshitz Z."/>
            <person name="Cohen O."/>
            <person name="Gilbert J.A."/>
            <person name="Pupko T."/>
            <person name="Shuman H.A."/>
            <person name="Segal G."/>
        </authorList>
    </citation>
    <scope>NUCLEOTIDE SEQUENCE [LARGE SCALE GENOMIC DNA]</scope>
    <source>
        <strain evidence="9 11">ATCC 49507</strain>
    </source>
</reference>
<reference evidence="10 12" key="2">
    <citation type="submission" date="2018-06" db="EMBL/GenBank/DDBJ databases">
        <authorList>
            <consortium name="Pathogen Informatics"/>
            <person name="Doyle S."/>
        </authorList>
    </citation>
    <scope>NUCLEOTIDE SEQUENCE [LARGE SCALE GENOMIC DNA]</scope>
    <source>
        <strain evidence="10 12">NCTC12376</strain>
    </source>
</reference>
<evidence type="ECO:0000256" key="6">
    <source>
        <dbReference type="ARBA" id="ARBA00023136"/>
    </source>
</evidence>
<evidence type="ECO:0000313" key="12">
    <source>
        <dbReference type="Proteomes" id="UP000254230"/>
    </source>
</evidence>
<protein>
    <submittedName>
        <fullName evidence="9 10">Chloride channel protein</fullName>
    </submittedName>
</protein>
<accession>A0A378KRX8</accession>
<feature type="transmembrane region" description="Helical" evidence="8">
    <location>
        <begin position="224"/>
        <end position="249"/>
    </location>
</feature>
<feature type="transmembrane region" description="Helical" evidence="8">
    <location>
        <begin position="291"/>
        <end position="311"/>
    </location>
</feature>
<dbReference type="EMBL" id="LNYR01000012">
    <property type="protein sequence ID" value="KTD51131.1"/>
    <property type="molecule type" value="Genomic_DNA"/>
</dbReference>
<evidence type="ECO:0000256" key="1">
    <source>
        <dbReference type="ARBA" id="ARBA00004141"/>
    </source>
</evidence>
<dbReference type="GO" id="GO:0005247">
    <property type="term" value="F:voltage-gated chloride channel activity"/>
    <property type="evidence" value="ECO:0007669"/>
    <property type="project" value="TreeGrafter"/>
</dbReference>
<dbReference type="InterPro" id="IPR014743">
    <property type="entry name" value="Cl-channel_core"/>
</dbReference>
<keyword evidence="5" id="KW-0406">Ion transport</keyword>
<evidence type="ECO:0000313" key="11">
    <source>
        <dbReference type="Proteomes" id="UP000054639"/>
    </source>
</evidence>
<dbReference type="PANTHER" id="PTHR45711">
    <property type="entry name" value="CHLORIDE CHANNEL PROTEIN"/>
    <property type="match status" value="1"/>
</dbReference>
<keyword evidence="6 8" id="KW-0472">Membrane</keyword>
<keyword evidence="11" id="KW-1185">Reference proteome</keyword>
<dbReference type="OrthoDB" id="9767361at2"/>
<evidence type="ECO:0000256" key="7">
    <source>
        <dbReference type="ARBA" id="ARBA00023214"/>
    </source>
</evidence>
<dbReference type="PANTHER" id="PTHR45711:SF6">
    <property type="entry name" value="CHLORIDE CHANNEL PROTEIN"/>
    <property type="match status" value="1"/>
</dbReference>
<feature type="transmembrane region" description="Helical" evidence="8">
    <location>
        <begin position="356"/>
        <end position="382"/>
    </location>
</feature>
<keyword evidence="3 8" id="KW-0812">Transmembrane</keyword>
<name>A0A378KRX8_9GAMM</name>
<feature type="transmembrane region" description="Helical" evidence="8">
    <location>
        <begin position="261"/>
        <end position="279"/>
    </location>
</feature>
<evidence type="ECO:0000313" key="9">
    <source>
        <dbReference type="EMBL" id="KTD51131.1"/>
    </source>
</evidence>
<feature type="transmembrane region" description="Helical" evidence="8">
    <location>
        <begin position="95"/>
        <end position="118"/>
    </location>
</feature>
<evidence type="ECO:0000256" key="2">
    <source>
        <dbReference type="ARBA" id="ARBA00022448"/>
    </source>
</evidence>
<dbReference type="AlphaFoldDB" id="A0A378KRX8"/>
<dbReference type="InterPro" id="IPR001807">
    <property type="entry name" value="ClC"/>
</dbReference>
<evidence type="ECO:0000256" key="3">
    <source>
        <dbReference type="ARBA" id="ARBA00022692"/>
    </source>
</evidence>
<keyword evidence="7" id="KW-0868">Chloride</keyword>
<dbReference type="NCBIfam" id="NF003640">
    <property type="entry name" value="PRK05277.1"/>
    <property type="match status" value="1"/>
</dbReference>
<dbReference type="RefSeq" id="WP_058473523.1">
    <property type="nucleotide sequence ID" value="NZ_CAAAIL010000013.1"/>
</dbReference>
<dbReference type="CDD" id="cd01031">
    <property type="entry name" value="EriC"/>
    <property type="match status" value="1"/>
</dbReference>
<comment type="subcellular location">
    <subcellularLocation>
        <location evidence="1">Membrane</location>
        <topology evidence="1">Multi-pass membrane protein</topology>
    </subcellularLocation>
</comment>
<dbReference type="Pfam" id="PF00654">
    <property type="entry name" value="Voltage_CLC"/>
    <property type="match status" value="1"/>
</dbReference>
<dbReference type="Gene3D" id="1.10.3080.10">
    <property type="entry name" value="Clc chloride channel"/>
    <property type="match status" value="1"/>
</dbReference>
<keyword evidence="4 8" id="KW-1133">Transmembrane helix</keyword>
<proteinExistence type="predicted"/>
<sequence length="437" mass="47248">MGKKILILYAVSIVLGVITGTIASLFQLAIAGLVSLMNSFYGVVSAHGWPEGLISALVTMMMVLLAFLMVKFVAPEASGSGVPEIEGTLLHIRPIFWKRLIPVKFFGGILSISANMVMGREGPTIQMGGNLGDMLGDLLRLPRERRDTLIAAGSAAGLAAAFNAPLAGVLFVMEEMRNQFNYSFTNFKMVIICCVMATITLHAIIGPDPAIKMQLFELPSLSALWWFCLFGIVVGFVGIAFNLVLMGTLRLLDTLHPRNKMIYVLIVGFLVGYLAYIHPQMVGGGYDIINQALTMSPAFGVLCLLIVIRFFTTMMSYSTGIPGGIFAPMLALGTLLGLAAYHLFGYFSIDTSIHPGMFAVAGMGALFAASVRSPITGVVLVVEMTQNYSLILPLMITCITSTTIVQLMGNEPIYTQLLERTLKLGSKTEEKKVDMSE</sequence>
<gene>
    <name evidence="10" type="primary">eriC</name>
    <name evidence="9" type="synonym">clcA</name>
    <name evidence="9" type="ORF">Lqua_1358</name>
    <name evidence="10" type="ORF">NCTC12376_01435</name>
</gene>
<evidence type="ECO:0000256" key="8">
    <source>
        <dbReference type="SAM" id="Phobius"/>
    </source>
</evidence>
<feature type="transmembrane region" description="Helical" evidence="8">
    <location>
        <begin position="149"/>
        <end position="173"/>
    </location>
</feature>
<evidence type="ECO:0000256" key="4">
    <source>
        <dbReference type="ARBA" id="ARBA00022989"/>
    </source>
</evidence>
<dbReference type="PRINTS" id="PR00762">
    <property type="entry name" value="CLCHANNEL"/>
</dbReference>
<organism evidence="10 12">
    <name type="scientific">Legionella quateirensis</name>
    <dbReference type="NCBI Taxonomy" id="45072"/>
    <lineage>
        <taxon>Bacteria</taxon>
        <taxon>Pseudomonadati</taxon>
        <taxon>Pseudomonadota</taxon>
        <taxon>Gammaproteobacteria</taxon>
        <taxon>Legionellales</taxon>
        <taxon>Legionellaceae</taxon>
        <taxon>Legionella</taxon>
    </lineage>
</organism>
<evidence type="ECO:0000256" key="5">
    <source>
        <dbReference type="ARBA" id="ARBA00023065"/>
    </source>
</evidence>
<dbReference type="STRING" id="45072.Lqua_1358"/>
<dbReference type="Proteomes" id="UP000054639">
    <property type="component" value="Unassembled WGS sequence"/>
</dbReference>
<dbReference type="GO" id="GO:0005886">
    <property type="term" value="C:plasma membrane"/>
    <property type="evidence" value="ECO:0007669"/>
    <property type="project" value="TreeGrafter"/>
</dbReference>
<feature type="transmembrane region" description="Helical" evidence="8">
    <location>
        <begin position="185"/>
        <end position="204"/>
    </location>
</feature>
<dbReference type="Proteomes" id="UP000254230">
    <property type="component" value="Unassembled WGS sequence"/>
</dbReference>